<dbReference type="InterPro" id="IPR059006">
    <property type="entry name" value="NTF2_6"/>
</dbReference>
<dbReference type="VEuPathDB" id="TriTrypDB:BSAL_19690"/>
<gene>
    <name evidence="2" type="ORF">BSAL_19690</name>
</gene>
<name>A0A0S4JGA4_BODSA</name>
<evidence type="ECO:0000259" key="1">
    <source>
        <dbReference type="Pfam" id="PF26533"/>
    </source>
</evidence>
<accession>A0A0S4JGA4</accession>
<evidence type="ECO:0000313" key="3">
    <source>
        <dbReference type="Proteomes" id="UP000051952"/>
    </source>
</evidence>
<protein>
    <recommendedName>
        <fullName evidence="1">NTF2-like domain-containing protein</fullName>
    </recommendedName>
</protein>
<dbReference type="OMA" id="EVHYANF"/>
<dbReference type="OrthoDB" id="275806at2759"/>
<proteinExistence type="predicted"/>
<dbReference type="Pfam" id="PF26533">
    <property type="entry name" value="NTF2_6"/>
    <property type="match status" value="1"/>
</dbReference>
<dbReference type="Proteomes" id="UP000051952">
    <property type="component" value="Unassembled WGS sequence"/>
</dbReference>
<dbReference type="AlphaFoldDB" id="A0A0S4JGA4"/>
<organism evidence="2 3">
    <name type="scientific">Bodo saltans</name>
    <name type="common">Flagellated protozoan</name>
    <dbReference type="NCBI Taxonomy" id="75058"/>
    <lineage>
        <taxon>Eukaryota</taxon>
        <taxon>Discoba</taxon>
        <taxon>Euglenozoa</taxon>
        <taxon>Kinetoplastea</taxon>
        <taxon>Metakinetoplastina</taxon>
        <taxon>Eubodonida</taxon>
        <taxon>Bodonidae</taxon>
        <taxon>Bodo</taxon>
    </lineage>
</organism>
<dbReference type="EMBL" id="CYKH01001711">
    <property type="protein sequence ID" value="CUG89173.1"/>
    <property type="molecule type" value="Genomic_DNA"/>
</dbReference>
<evidence type="ECO:0000313" key="2">
    <source>
        <dbReference type="EMBL" id="CUG89173.1"/>
    </source>
</evidence>
<keyword evidence="3" id="KW-1185">Reference proteome</keyword>
<reference evidence="3" key="1">
    <citation type="submission" date="2015-09" db="EMBL/GenBank/DDBJ databases">
        <authorList>
            <consortium name="Pathogen Informatics"/>
        </authorList>
    </citation>
    <scope>NUCLEOTIDE SEQUENCE [LARGE SCALE GENOMIC DNA]</scope>
    <source>
        <strain evidence="3">Lake Konstanz</strain>
    </source>
</reference>
<feature type="domain" description="NTF2-like" evidence="1">
    <location>
        <begin position="6"/>
        <end position="142"/>
    </location>
</feature>
<sequence>MTYSLRKVRTYVDDTKGDLSSNTSVVRAFMMGYDDREFDELAELMTSSTHFASFWGTARGVDASLVMVMHENSSLRITWSGPFLPVTANVFERTGYVQFLDTTRLPIIGTVMQKMKQQKIRESVVIEDGKIVFRELGLNWHMQVA</sequence>